<feature type="domain" description="FIST C-domain" evidence="2">
    <location>
        <begin position="158"/>
        <end position="304"/>
    </location>
</feature>
<name>A0AA48HRT0_9RHOB</name>
<dbReference type="AlphaFoldDB" id="A0AA48HRT0"/>
<dbReference type="Pfam" id="PF10442">
    <property type="entry name" value="FIST_C"/>
    <property type="match status" value="1"/>
</dbReference>
<reference evidence="3 4" key="1">
    <citation type="submission" date="2023-01" db="EMBL/GenBank/DDBJ databases">
        <title>Complete genome sequence of Roseicyclus marinus strain Dej080120_10.</title>
        <authorList>
            <person name="Ueki S."/>
            <person name="Maruyama F."/>
        </authorList>
    </citation>
    <scope>NUCLEOTIDE SEQUENCE [LARGE SCALE GENOMIC DNA]</scope>
    <source>
        <strain evidence="3 4">Dej080120_10</strain>
    </source>
</reference>
<sequence length="326" mass="33031">MGSDGISIDGSGSGAFAIWDPDGSYGTASAPLGEDPQAAARAVVLAALVRAGRPGELPDMVWVTASPGREEAVLAGLRSVLGSETLIVGGSAADNDVSGQWALFGPDGLHRDGIVVSVLFPTQPIASVYQSGYAPIGPSGVVTRAEGRKLIEIDGQSAAEVLHHWSGGVVPPVGPEPQSILAPTALWPLGRVVRHVANVPFHLIVHPATVCPDGSVDLFADVSVGDRLWQMRGTTDSILGRAGAVAAAARANVGGAAAGALVVYCGGCMLSMRDRLGEVAQGVTAALGDAPWLGVFTFGEQGVPAGDEVRHGNLMISCSVLAAPDA</sequence>
<organism evidence="3 4">
    <name type="scientific">Roseicyclus marinus</name>
    <dbReference type="NCBI Taxonomy" id="2161673"/>
    <lineage>
        <taxon>Bacteria</taxon>
        <taxon>Pseudomonadati</taxon>
        <taxon>Pseudomonadota</taxon>
        <taxon>Alphaproteobacteria</taxon>
        <taxon>Rhodobacterales</taxon>
        <taxon>Roseobacteraceae</taxon>
        <taxon>Roseicyclus</taxon>
    </lineage>
</organism>
<dbReference type="PANTHER" id="PTHR40252">
    <property type="entry name" value="BLR0328 PROTEIN"/>
    <property type="match status" value="1"/>
</dbReference>
<dbReference type="KEGG" id="rmai:MACH21_10580"/>
<dbReference type="InterPro" id="IPR019494">
    <property type="entry name" value="FIST_C"/>
</dbReference>
<dbReference type="Pfam" id="PF08495">
    <property type="entry name" value="FIST"/>
    <property type="match status" value="1"/>
</dbReference>
<keyword evidence="4" id="KW-1185">Reference proteome</keyword>
<accession>A0AA48HRT0</accession>
<evidence type="ECO:0000259" key="1">
    <source>
        <dbReference type="SMART" id="SM00897"/>
    </source>
</evidence>
<dbReference type="InterPro" id="IPR013702">
    <property type="entry name" value="FIST_domain_N"/>
</dbReference>
<dbReference type="EMBL" id="AP027266">
    <property type="protein sequence ID" value="BDW84881.1"/>
    <property type="molecule type" value="Genomic_DNA"/>
</dbReference>
<protein>
    <submittedName>
        <fullName evidence="3">Signaling protein with FIST domain</fullName>
    </submittedName>
</protein>
<feature type="domain" description="FIST" evidence="1">
    <location>
        <begin position="2"/>
        <end position="157"/>
    </location>
</feature>
<dbReference type="PANTHER" id="PTHR40252:SF2">
    <property type="entry name" value="BLR0328 PROTEIN"/>
    <property type="match status" value="1"/>
</dbReference>
<evidence type="ECO:0000313" key="4">
    <source>
        <dbReference type="Proteomes" id="UP001337723"/>
    </source>
</evidence>
<dbReference type="SMART" id="SM01204">
    <property type="entry name" value="FIST_C"/>
    <property type="match status" value="1"/>
</dbReference>
<dbReference type="Proteomes" id="UP001337723">
    <property type="component" value="Chromosome"/>
</dbReference>
<evidence type="ECO:0000259" key="2">
    <source>
        <dbReference type="SMART" id="SM01204"/>
    </source>
</evidence>
<evidence type="ECO:0000313" key="3">
    <source>
        <dbReference type="EMBL" id="BDW84881.1"/>
    </source>
</evidence>
<proteinExistence type="predicted"/>
<gene>
    <name evidence="3" type="ORF">MACH21_10580</name>
</gene>
<dbReference type="SMART" id="SM00897">
    <property type="entry name" value="FIST"/>
    <property type="match status" value="1"/>
</dbReference>